<dbReference type="RefSeq" id="WP_343859056.1">
    <property type="nucleotide sequence ID" value="NZ_BAAAFD010000004.1"/>
</dbReference>
<sequence>MIDNNIKSVNFTVDDIVETISYELYPISLAGDRYDLTQDFIHLKEERQKINFGLIDDALVEHVKAFFSYAITKYAEVTVFNFCTNIKTHIKVDNSSSDSIEEQIKRIYVDVVNNISQRPELKSTLRVIYRFFADEGMPYFDQDFVDFYLDEMKFGSGNKGLDVLVEMKDRGCLTLSEQRKFKDAVGAFDYKSLSIIELQGFIALRIGQLTGARDIQVRKLKGKHFGKNVKDGKTVYFLKIPRAKQRGQSRNNQTVTRPITQRLGEQIEYLIGVIRSFDIVHNIDEHHLLFLLKPHSTKIVNKTLTGNSLSARILAVTKKLDLDFKVTLRRLRKTYCSSLVARGVSMKVIAHLMDHSDLQQLGVYYRQTHSVAEKIDVILRQEASDILDAFAGKIIKEGEESLKGQSIFAPTKNSKLILIGSCGSGKLCLLNPPLSCYGCKSLEAFEDADHSAILESLTINAKETFGENHALQLAQHKDFIAAGALIQVIEAGDYE</sequence>
<dbReference type="InterPro" id="IPR011010">
    <property type="entry name" value="DNA_brk_join_enz"/>
</dbReference>
<dbReference type="InterPro" id="IPR013762">
    <property type="entry name" value="Integrase-like_cat_sf"/>
</dbReference>
<dbReference type="Pfam" id="PF00589">
    <property type="entry name" value="Phage_integrase"/>
    <property type="match status" value="1"/>
</dbReference>
<gene>
    <name evidence="3" type="ORF">GCM10009114_18470</name>
</gene>
<proteinExistence type="predicted"/>
<feature type="domain" description="Tyr recombinase" evidence="2">
    <location>
        <begin position="168"/>
        <end position="380"/>
    </location>
</feature>
<reference evidence="4" key="1">
    <citation type="journal article" date="2019" name="Int. J. Syst. Evol. Microbiol.">
        <title>The Global Catalogue of Microorganisms (GCM) 10K type strain sequencing project: providing services to taxonomists for standard genome sequencing and annotation.</title>
        <authorList>
            <consortium name="The Broad Institute Genomics Platform"/>
            <consortium name="The Broad Institute Genome Sequencing Center for Infectious Disease"/>
            <person name="Wu L."/>
            <person name="Ma J."/>
        </authorList>
    </citation>
    <scope>NUCLEOTIDE SEQUENCE [LARGE SCALE GENOMIC DNA]</scope>
    <source>
        <strain evidence="4">JCM 15896</strain>
    </source>
</reference>
<evidence type="ECO:0000313" key="3">
    <source>
        <dbReference type="EMBL" id="GAA0856454.1"/>
    </source>
</evidence>
<dbReference type="InterPro" id="IPR002104">
    <property type="entry name" value="Integrase_catalytic"/>
</dbReference>
<accession>A0ABP3WXX4</accession>
<comment type="caution">
    <text evidence="3">The sequence shown here is derived from an EMBL/GenBank/DDBJ whole genome shotgun (WGS) entry which is preliminary data.</text>
</comment>
<dbReference type="Gene3D" id="1.10.443.10">
    <property type="entry name" value="Intergrase catalytic core"/>
    <property type="match status" value="1"/>
</dbReference>
<evidence type="ECO:0000256" key="1">
    <source>
        <dbReference type="ARBA" id="ARBA00023172"/>
    </source>
</evidence>
<dbReference type="SUPFAM" id="SSF56349">
    <property type="entry name" value="DNA breaking-rejoining enzymes"/>
    <property type="match status" value="1"/>
</dbReference>
<evidence type="ECO:0000259" key="2">
    <source>
        <dbReference type="PROSITE" id="PS51898"/>
    </source>
</evidence>
<dbReference type="Proteomes" id="UP001500359">
    <property type="component" value="Unassembled WGS sequence"/>
</dbReference>
<dbReference type="EMBL" id="BAAAFD010000004">
    <property type="protein sequence ID" value="GAA0856454.1"/>
    <property type="molecule type" value="Genomic_DNA"/>
</dbReference>
<keyword evidence="1" id="KW-0233">DNA recombination</keyword>
<keyword evidence="4" id="KW-1185">Reference proteome</keyword>
<dbReference type="PROSITE" id="PS51898">
    <property type="entry name" value="TYR_RECOMBINASE"/>
    <property type="match status" value="1"/>
</dbReference>
<name>A0ABP3WXX4_9ALTE</name>
<organism evidence="3 4">
    <name type="scientific">Aliiglaciecola litoralis</name>
    <dbReference type="NCBI Taxonomy" id="582857"/>
    <lineage>
        <taxon>Bacteria</taxon>
        <taxon>Pseudomonadati</taxon>
        <taxon>Pseudomonadota</taxon>
        <taxon>Gammaproteobacteria</taxon>
        <taxon>Alteromonadales</taxon>
        <taxon>Alteromonadaceae</taxon>
        <taxon>Aliiglaciecola</taxon>
    </lineage>
</organism>
<evidence type="ECO:0000313" key="4">
    <source>
        <dbReference type="Proteomes" id="UP001500359"/>
    </source>
</evidence>
<protein>
    <recommendedName>
        <fullName evidence="2">Tyr recombinase domain-containing protein</fullName>
    </recommendedName>
</protein>